<name>A0A9W4S6T0_9PEZI</name>
<gene>
    <name evidence="1" type="ORF">CGXH109_LOCUS135289</name>
</gene>
<evidence type="ECO:0000313" key="2">
    <source>
        <dbReference type="Proteomes" id="UP001152533"/>
    </source>
</evidence>
<dbReference type="EMBL" id="CAMGZC010001993">
    <property type="protein sequence ID" value="CAI0654168.1"/>
    <property type="molecule type" value="Genomic_DNA"/>
</dbReference>
<keyword evidence="2" id="KW-1185">Reference proteome</keyword>
<accession>A0A9W4S6T0</accession>
<organism evidence="1 2">
    <name type="scientific">Colletotrichum noveboracense</name>
    <dbReference type="NCBI Taxonomy" id="2664923"/>
    <lineage>
        <taxon>Eukaryota</taxon>
        <taxon>Fungi</taxon>
        <taxon>Dikarya</taxon>
        <taxon>Ascomycota</taxon>
        <taxon>Pezizomycotina</taxon>
        <taxon>Sordariomycetes</taxon>
        <taxon>Hypocreomycetidae</taxon>
        <taxon>Glomerellales</taxon>
        <taxon>Glomerellaceae</taxon>
        <taxon>Colletotrichum</taxon>
        <taxon>Colletotrichum gloeosporioides species complex</taxon>
    </lineage>
</organism>
<dbReference type="AlphaFoldDB" id="A0A9W4S6T0"/>
<proteinExistence type="predicted"/>
<dbReference type="SUPFAM" id="SSF54373">
    <property type="entry name" value="FAD-linked reductases, C-terminal domain"/>
    <property type="match status" value="1"/>
</dbReference>
<comment type="caution">
    <text evidence="1">The sequence shown here is derived from an EMBL/GenBank/DDBJ whole genome shotgun (WGS) entry which is preliminary data.</text>
</comment>
<evidence type="ECO:0000313" key="1">
    <source>
        <dbReference type="EMBL" id="CAI0654168.1"/>
    </source>
</evidence>
<dbReference type="Proteomes" id="UP001152533">
    <property type="component" value="Unassembled WGS sequence"/>
</dbReference>
<protein>
    <submittedName>
        <fullName evidence="1">Uncharacterized protein</fullName>
    </submittedName>
</protein>
<reference evidence="1" key="1">
    <citation type="submission" date="2022-08" db="EMBL/GenBank/DDBJ databases">
        <authorList>
            <person name="Giroux E."/>
            <person name="Giroux E."/>
        </authorList>
    </citation>
    <scope>NUCLEOTIDE SEQUENCE</scope>
    <source>
        <strain evidence="1">H1091258</strain>
    </source>
</reference>
<sequence length="220" mass="23295">MKATRPLEAQQDGATFEVDLTSDVTVKTRALVRGAEDMPSDAERVSRLTAVIDSPLSSLFQAAVEGAPTPAVAVIAMPAESVKDVASPYPIYVFAHSSETGECPSGQSVLYFVTPKSATSTEALQKALDALLSALGDGENRPQAIYKVAYEQARAAASVSSDTSLVVPSLPLDLAFSDAALGPVKDTWTKVMGSAAEDPDVQYMKFEDREGVGEEEDVYE</sequence>